<dbReference type="EnsemblPlants" id="OB03G11250.1">
    <property type="protein sequence ID" value="OB03G11250.1"/>
    <property type="gene ID" value="OB03G11250"/>
</dbReference>
<dbReference type="Gramene" id="OB03G11250.1">
    <property type="protein sequence ID" value="OB03G11250.1"/>
    <property type="gene ID" value="OB03G11250"/>
</dbReference>
<proteinExistence type="predicted"/>
<dbReference type="Proteomes" id="UP000006038">
    <property type="component" value="Chromosome 3"/>
</dbReference>
<evidence type="ECO:0000256" key="1">
    <source>
        <dbReference type="SAM" id="Phobius"/>
    </source>
</evidence>
<reference evidence="2" key="1">
    <citation type="journal article" date="2013" name="Nat. Commun.">
        <title>Whole-genome sequencing of Oryza brachyantha reveals mechanisms underlying Oryza genome evolution.</title>
        <authorList>
            <person name="Chen J."/>
            <person name="Huang Q."/>
            <person name="Gao D."/>
            <person name="Wang J."/>
            <person name="Lang Y."/>
            <person name="Liu T."/>
            <person name="Li B."/>
            <person name="Bai Z."/>
            <person name="Luis Goicoechea J."/>
            <person name="Liang C."/>
            <person name="Chen C."/>
            <person name="Zhang W."/>
            <person name="Sun S."/>
            <person name="Liao Y."/>
            <person name="Zhang X."/>
            <person name="Yang L."/>
            <person name="Song C."/>
            <person name="Wang M."/>
            <person name="Shi J."/>
            <person name="Liu G."/>
            <person name="Liu J."/>
            <person name="Zhou H."/>
            <person name="Zhou W."/>
            <person name="Yu Q."/>
            <person name="An N."/>
            <person name="Chen Y."/>
            <person name="Cai Q."/>
            <person name="Wang B."/>
            <person name="Liu B."/>
            <person name="Min J."/>
            <person name="Huang Y."/>
            <person name="Wu H."/>
            <person name="Li Z."/>
            <person name="Zhang Y."/>
            <person name="Yin Y."/>
            <person name="Song W."/>
            <person name="Jiang J."/>
            <person name="Jackson S.A."/>
            <person name="Wing R.A."/>
            <person name="Wang J."/>
            <person name="Chen M."/>
        </authorList>
    </citation>
    <scope>NUCLEOTIDE SEQUENCE [LARGE SCALE GENOMIC DNA]</scope>
    <source>
        <strain evidence="2">cv. IRGC 101232</strain>
    </source>
</reference>
<keyword evidence="1" id="KW-0472">Membrane</keyword>
<evidence type="ECO:0000313" key="2">
    <source>
        <dbReference type="EnsemblPlants" id="OB03G11250.1"/>
    </source>
</evidence>
<keyword evidence="1" id="KW-0812">Transmembrane</keyword>
<keyword evidence="1" id="KW-1133">Transmembrane helix</keyword>
<reference evidence="2" key="2">
    <citation type="submission" date="2013-04" db="UniProtKB">
        <authorList>
            <consortium name="EnsemblPlants"/>
        </authorList>
    </citation>
    <scope>IDENTIFICATION</scope>
</reference>
<organism evidence="2">
    <name type="scientific">Oryza brachyantha</name>
    <name type="common">malo sina</name>
    <dbReference type="NCBI Taxonomy" id="4533"/>
    <lineage>
        <taxon>Eukaryota</taxon>
        <taxon>Viridiplantae</taxon>
        <taxon>Streptophyta</taxon>
        <taxon>Embryophyta</taxon>
        <taxon>Tracheophyta</taxon>
        <taxon>Spermatophyta</taxon>
        <taxon>Magnoliopsida</taxon>
        <taxon>Liliopsida</taxon>
        <taxon>Poales</taxon>
        <taxon>Poaceae</taxon>
        <taxon>BOP clade</taxon>
        <taxon>Oryzoideae</taxon>
        <taxon>Oryzeae</taxon>
        <taxon>Oryzinae</taxon>
        <taxon>Oryza</taxon>
    </lineage>
</organism>
<accession>J3LJ99</accession>
<dbReference type="AlphaFoldDB" id="J3LJ99"/>
<protein>
    <submittedName>
        <fullName evidence="2">Uncharacterized protein</fullName>
    </submittedName>
</protein>
<dbReference type="HOGENOM" id="CLU_2889404_0_0_1"/>
<sequence>MYKTKSPYCIILSLSFQGQRTFLRGHLGHAILQPKKAKKKRKEKSGSFYTALASILSSSLISE</sequence>
<evidence type="ECO:0000313" key="3">
    <source>
        <dbReference type="Proteomes" id="UP000006038"/>
    </source>
</evidence>
<name>J3LJ99_ORYBR</name>
<keyword evidence="3" id="KW-1185">Reference proteome</keyword>
<feature type="transmembrane region" description="Helical" evidence="1">
    <location>
        <begin position="46"/>
        <end position="62"/>
    </location>
</feature>